<dbReference type="AlphaFoldDB" id="A0A848L157"/>
<keyword evidence="3" id="KW-1185">Reference proteome</keyword>
<feature type="transmembrane region" description="Helical" evidence="1">
    <location>
        <begin position="54"/>
        <end position="74"/>
    </location>
</feature>
<sequence length="79" mass="8162">MTTMVEINAQRRVSRVVPVVSVAGVGWPVDKIALVLGTLLAVMGALVVSGSAEIASWAGIVVGLGALVAVRIHYALRQP</sequence>
<keyword evidence="1" id="KW-0812">Transmembrane</keyword>
<keyword evidence="1" id="KW-1133">Transmembrane helix</keyword>
<dbReference type="RefSeq" id="WP_170196703.1">
    <property type="nucleotide sequence ID" value="NZ_JABBNB010000032.1"/>
</dbReference>
<proteinExistence type="predicted"/>
<comment type="caution">
    <text evidence="2">The sequence shown here is derived from an EMBL/GenBank/DDBJ whole genome shotgun (WGS) entry which is preliminary data.</text>
</comment>
<name>A0A848L157_9ACTN</name>
<feature type="transmembrane region" description="Helical" evidence="1">
    <location>
        <begin position="32"/>
        <end position="48"/>
    </location>
</feature>
<keyword evidence="1" id="KW-0472">Membrane</keyword>
<gene>
    <name evidence="2" type="ORF">HH308_23550</name>
</gene>
<dbReference type="EMBL" id="JABBNB010000032">
    <property type="protein sequence ID" value="NMO04197.1"/>
    <property type="molecule type" value="Genomic_DNA"/>
</dbReference>
<evidence type="ECO:0000313" key="3">
    <source>
        <dbReference type="Proteomes" id="UP000550729"/>
    </source>
</evidence>
<evidence type="ECO:0000313" key="2">
    <source>
        <dbReference type="EMBL" id="NMO04197.1"/>
    </source>
</evidence>
<protein>
    <submittedName>
        <fullName evidence="2">Uncharacterized protein</fullName>
    </submittedName>
</protein>
<organism evidence="2 3">
    <name type="scientific">Gordonia asplenii</name>
    <dbReference type="NCBI Taxonomy" id="2725283"/>
    <lineage>
        <taxon>Bacteria</taxon>
        <taxon>Bacillati</taxon>
        <taxon>Actinomycetota</taxon>
        <taxon>Actinomycetes</taxon>
        <taxon>Mycobacteriales</taxon>
        <taxon>Gordoniaceae</taxon>
        <taxon>Gordonia</taxon>
    </lineage>
</organism>
<dbReference type="Proteomes" id="UP000550729">
    <property type="component" value="Unassembled WGS sequence"/>
</dbReference>
<accession>A0A848L157</accession>
<evidence type="ECO:0000256" key="1">
    <source>
        <dbReference type="SAM" id="Phobius"/>
    </source>
</evidence>
<reference evidence="2 3" key="1">
    <citation type="submission" date="2020-04" db="EMBL/GenBank/DDBJ databases">
        <title>Gordonia sp. nov. TBRC 11910.</title>
        <authorList>
            <person name="Suriyachadkun C."/>
        </authorList>
    </citation>
    <scope>NUCLEOTIDE SEQUENCE [LARGE SCALE GENOMIC DNA]</scope>
    <source>
        <strain evidence="2 3">TBRC 11910</strain>
    </source>
</reference>